<dbReference type="InterPro" id="IPR000008">
    <property type="entry name" value="C2_dom"/>
</dbReference>
<evidence type="ECO:0000259" key="2">
    <source>
        <dbReference type="PROSITE" id="PS50004"/>
    </source>
</evidence>
<dbReference type="PANTHER" id="PTHR32246">
    <property type="entry name" value="INGRESSION PROTEIN FIC1"/>
    <property type="match status" value="1"/>
</dbReference>
<feature type="domain" description="C2" evidence="2">
    <location>
        <begin position="1"/>
        <end position="112"/>
    </location>
</feature>
<protein>
    <submittedName>
        <fullName evidence="4">Uncharacterized protein LOC105056210</fullName>
    </submittedName>
</protein>
<gene>
    <name evidence="4" type="primary">LOC105056210</name>
</gene>
<feature type="region of interest" description="Disordered" evidence="1">
    <location>
        <begin position="1"/>
        <end position="20"/>
    </location>
</feature>
<dbReference type="InterPro" id="IPR035892">
    <property type="entry name" value="C2_domain_sf"/>
</dbReference>
<accession>A0A6I9S2E0</accession>
<dbReference type="InParanoid" id="A0A6I9S2E0"/>
<evidence type="ECO:0000256" key="1">
    <source>
        <dbReference type="SAM" id="MobiDB-lite"/>
    </source>
</evidence>
<sequence>MDQPSQTSSKLRPLSAVNGPKSTLNPTYTVAWIDPAHKLHTRLDAVGHIEPIWNDKFVFSLDDAILHSDTTTVTINIFTARPRFLSGSNTLIGTARALLSALYPSTTTRFITVQVHRPQSLCPQGILNLDVSLLDAYVRSFPIFIELASNGTSSIVICNNMPKNKKARPFVNQDGAAVQSKLDQWRFELSPISDEADGSRGQAQLLK</sequence>
<name>A0A6I9S2E0_ELAGV</name>
<dbReference type="SUPFAM" id="SSF49562">
    <property type="entry name" value="C2 domain (Calcium/lipid-binding domain, CaLB)"/>
    <property type="match status" value="1"/>
</dbReference>
<feature type="compositionally biased region" description="Polar residues" evidence="1">
    <location>
        <begin position="1"/>
        <end position="10"/>
    </location>
</feature>
<dbReference type="Pfam" id="PF00168">
    <property type="entry name" value="C2"/>
    <property type="match status" value="1"/>
</dbReference>
<evidence type="ECO:0000313" key="3">
    <source>
        <dbReference type="Proteomes" id="UP000504607"/>
    </source>
</evidence>
<dbReference type="AlphaFoldDB" id="A0A6I9S2E0"/>
<keyword evidence="3" id="KW-1185">Reference proteome</keyword>
<dbReference type="OrthoDB" id="1909968at2759"/>
<reference evidence="4" key="1">
    <citation type="submission" date="2025-08" db="UniProtKB">
        <authorList>
            <consortium name="RefSeq"/>
        </authorList>
    </citation>
    <scope>IDENTIFICATION</scope>
</reference>
<dbReference type="Proteomes" id="UP000504607">
    <property type="component" value="Chromosome 13"/>
</dbReference>
<proteinExistence type="predicted"/>
<dbReference type="PANTHER" id="PTHR32246:SF143">
    <property type="entry name" value="CALCIUM-DEPENDENT LIPID-BINDING (CALB DOMAIN) FAMILY PROTEIN"/>
    <property type="match status" value="1"/>
</dbReference>
<dbReference type="PROSITE" id="PS50004">
    <property type="entry name" value="C2"/>
    <property type="match status" value="1"/>
</dbReference>
<evidence type="ECO:0000313" key="4">
    <source>
        <dbReference type="RefSeq" id="XP_010936622.1"/>
    </source>
</evidence>
<dbReference type="RefSeq" id="XP_010936622.1">
    <property type="nucleotide sequence ID" value="XM_010938320.3"/>
</dbReference>
<organism evidence="3 4">
    <name type="scientific">Elaeis guineensis var. tenera</name>
    <name type="common">Oil palm</name>
    <dbReference type="NCBI Taxonomy" id="51953"/>
    <lineage>
        <taxon>Eukaryota</taxon>
        <taxon>Viridiplantae</taxon>
        <taxon>Streptophyta</taxon>
        <taxon>Embryophyta</taxon>
        <taxon>Tracheophyta</taxon>
        <taxon>Spermatophyta</taxon>
        <taxon>Magnoliopsida</taxon>
        <taxon>Liliopsida</taxon>
        <taxon>Arecaceae</taxon>
        <taxon>Arecoideae</taxon>
        <taxon>Cocoseae</taxon>
        <taxon>Elaeidinae</taxon>
        <taxon>Elaeis</taxon>
    </lineage>
</organism>